<keyword evidence="2" id="KW-1185">Reference proteome</keyword>
<evidence type="ECO:0000313" key="1">
    <source>
        <dbReference type="EMBL" id="KGN55477.1"/>
    </source>
</evidence>
<name>A0A0A0L4F8_CUCSA</name>
<accession>A0A0A0L4F8</accession>
<reference evidence="1 2" key="1">
    <citation type="journal article" date="2009" name="Nat. Genet.">
        <title>The genome of the cucumber, Cucumis sativus L.</title>
        <authorList>
            <person name="Huang S."/>
            <person name="Li R."/>
            <person name="Zhang Z."/>
            <person name="Li L."/>
            <person name="Gu X."/>
            <person name="Fan W."/>
            <person name="Lucas W.J."/>
            <person name="Wang X."/>
            <person name="Xie B."/>
            <person name="Ni P."/>
            <person name="Ren Y."/>
            <person name="Zhu H."/>
            <person name="Li J."/>
            <person name="Lin K."/>
            <person name="Jin W."/>
            <person name="Fei Z."/>
            <person name="Li G."/>
            <person name="Staub J."/>
            <person name="Kilian A."/>
            <person name="van der Vossen E.A."/>
            <person name="Wu Y."/>
            <person name="Guo J."/>
            <person name="He J."/>
            <person name="Jia Z."/>
            <person name="Ren Y."/>
            <person name="Tian G."/>
            <person name="Lu Y."/>
            <person name="Ruan J."/>
            <person name="Qian W."/>
            <person name="Wang M."/>
            <person name="Huang Q."/>
            <person name="Li B."/>
            <person name="Xuan Z."/>
            <person name="Cao J."/>
            <person name="Asan"/>
            <person name="Wu Z."/>
            <person name="Zhang J."/>
            <person name="Cai Q."/>
            <person name="Bai Y."/>
            <person name="Zhao B."/>
            <person name="Han Y."/>
            <person name="Li Y."/>
            <person name="Li X."/>
            <person name="Wang S."/>
            <person name="Shi Q."/>
            <person name="Liu S."/>
            <person name="Cho W.K."/>
            <person name="Kim J.Y."/>
            <person name="Xu Y."/>
            <person name="Heller-Uszynska K."/>
            <person name="Miao H."/>
            <person name="Cheng Z."/>
            <person name="Zhang S."/>
            <person name="Wu J."/>
            <person name="Yang Y."/>
            <person name="Kang H."/>
            <person name="Li M."/>
            <person name="Liang H."/>
            <person name="Ren X."/>
            <person name="Shi Z."/>
            <person name="Wen M."/>
            <person name="Jian M."/>
            <person name="Yang H."/>
            <person name="Zhang G."/>
            <person name="Yang Z."/>
            <person name="Chen R."/>
            <person name="Liu S."/>
            <person name="Li J."/>
            <person name="Ma L."/>
            <person name="Liu H."/>
            <person name="Zhou Y."/>
            <person name="Zhao J."/>
            <person name="Fang X."/>
            <person name="Li G."/>
            <person name="Fang L."/>
            <person name="Li Y."/>
            <person name="Liu D."/>
            <person name="Zheng H."/>
            <person name="Zhang Y."/>
            <person name="Qin N."/>
            <person name="Li Z."/>
            <person name="Yang G."/>
            <person name="Yang S."/>
            <person name="Bolund L."/>
            <person name="Kristiansen K."/>
            <person name="Zheng H."/>
            <person name="Li S."/>
            <person name="Zhang X."/>
            <person name="Yang H."/>
            <person name="Wang J."/>
            <person name="Sun R."/>
            <person name="Zhang B."/>
            <person name="Jiang S."/>
            <person name="Wang J."/>
            <person name="Du Y."/>
            <person name="Li S."/>
        </authorList>
    </citation>
    <scope>NUCLEOTIDE SEQUENCE [LARGE SCALE GENOMIC DNA]</scope>
    <source>
        <strain evidence="2">cv. 9930</strain>
    </source>
</reference>
<proteinExistence type="predicted"/>
<evidence type="ECO:0000313" key="2">
    <source>
        <dbReference type="Proteomes" id="UP000029981"/>
    </source>
</evidence>
<dbReference type="EMBL" id="CM002925">
    <property type="protein sequence ID" value="KGN55477.1"/>
    <property type="molecule type" value="Genomic_DNA"/>
</dbReference>
<organism evidence="1 2">
    <name type="scientific">Cucumis sativus</name>
    <name type="common">Cucumber</name>
    <dbReference type="NCBI Taxonomy" id="3659"/>
    <lineage>
        <taxon>Eukaryota</taxon>
        <taxon>Viridiplantae</taxon>
        <taxon>Streptophyta</taxon>
        <taxon>Embryophyta</taxon>
        <taxon>Tracheophyta</taxon>
        <taxon>Spermatophyta</taxon>
        <taxon>Magnoliopsida</taxon>
        <taxon>eudicotyledons</taxon>
        <taxon>Gunneridae</taxon>
        <taxon>Pentapetalae</taxon>
        <taxon>rosids</taxon>
        <taxon>fabids</taxon>
        <taxon>Cucurbitales</taxon>
        <taxon>Cucurbitaceae</taxon>
        <taxon>Benincaseae</taxon>
        <taxon>Cucumis</taxon>
    </lineage>
</organism>
<dbReference type="Proteomes" id="UP000029981">
    <property type="component" value="Chromosome 4"/>
</dbReference>
<reference evidence="1 2" key="3">
    <citation type="journal article" date="2010" name="BMC Genomics">
        <title>Transcriptome sequencing and comparative analysis of cucumber flowers with different sex types.</title>
        <authorList>
            <person name="Guo S."/>
            <person name="Zheng Y."/>
            <person name="Joung J.G."/>
            <person name="Liu S."/>
            <person name="Zhang Z."/>
            <person name="Crasta O.R."/>
            <person name="Sobral B.W."/>
            <person name="Xu Y."/>
            <person name="Huang S."/>
            <person name="Fei Z."/>
        </authorList>
    </citation>
    <scope>NUCLEOTIDE SEQUENCE [LARGE SCALE GENOMIC DNA]</scope>
    <source>
        <strain evidence="2">cv. 9930</strain>
    </source>
</reference>
<sequence>MVDQTTKLNFIQRIRQQASSKNQQHFVIVQVGLTLLFTAQLSVDTGWDSHTVFNDCEPLWLKSGYLPIPNYAPAVDVREKEFIAGCCIWSLKKNLLYNPARRESEKAVREQKNECLPISNNQVTGKTKLSEFEDWDKVVSTQDKVT</sequence>
<dbReference type="AlphaFoldDB" id="A0A0A0L4F8"/>
<gene>
    <name evidence="1" type="ORF">Csa_4G652890</name>
</gene>
<reference evidence="1 2" key="4">
    <citation type="journal article" date="2011" name="BMC Genomics">
        <title>RNA-Seq improves annotation of protein-coding genes in the cucumber genome.</title>
        <authorList>
            <person name="Li Z."/>
            <person name="Zhang Z."/>
            <person name="Yan P."/>
            <person name="Huang S."/>
            <person name="Fei Z."/>
            <person name="Lin K."/>
        </authorList>
    </citation>
    <scope>NUCLEOTIDE SEQUENCE [LARGE SCALE GENOMIC DNA]</scope>
    <source>
        <strain evidence="2">cv. 9930</strain>
    </source>
</reference>
<reference evidence="1 2" key="2">
    <citation type="journal article" date="2009" name="PLoS ONE">
        <title>An integrated genetic and cytogenetic map of the cucumber genome.</title>
        <authorList>
            <person name="Ren Y."/>
            <person name="Zhang Z."/>
            <person name="Liu J."/>
            <person name="Staub J.E."/>
            <person name="Han Y."/>
            <person name="Cheng Z."/>
            <person name="Li X."/>
            <person name="Lu J."/>
            <person name="Miao H."/>
            <person name="Kang H."/>
            <person name="Xie B."/>
            <person name="Gu X."/>
            <person name="Wang X."/>
            <person name="Du Y."/>
            <person name="Jin W."/>
            <person name="Huang S."/>
        </authorList>
    </citation>
    <scope>NUCLEOTIDE SEQUENCE [LARGE SCALE GENOMIC DNA]</scope>
    <source>
        <strain evidence="2">cv. 9930</strain>
    </source>
</reference>
<protein>
    <submittedName>
        <fullName evidence="1">Uncharacterized protein</fullName>
    </submittedName>
</protein>
<dbReference type="Gramene" id="KGN55477">
    <property type="protein sequence ID" value="KGN55477"/>
    <property type="gene ID" value="Csa_4G652890"/>
</dbReference>